<dbReference type="InterPro" id="IPR000485">
    <property type="entry name" value="AsnC-type_HTH_dom"/>
</dbReference>
<dbReference type="GO" id="GO:0043200">
    <property type="term" value="P:response to amino acid"/>
    <property type="evidence" value="ECO:0007669"/>
    <property type="project" value="TreeGrafter"/>
</dbReference>
<gene>
    <name evidence="5" type="ORF">HYN04_05855</name>
</gene>
<keyword evidence="3" id="KW-0804">Transcription</keyword>
<feature type="domain" description="HTH asnC-type" evidence="4">
    <location>
        <begin position="3"/>
        <end position="65"/>
    </location>
</feature>
<reference evidence="6" key="1">
    <citation type="submission" date="2018-05" db="EMBL/GenBank/DDBJ databases">
        <title>Genome sequencing of Phenylobacterium sp. HYN0004.</title>
        <authorList>
            <person name="Yi H."/>
            <person name="Baek C."/>
        </authorList>
    </citation>
    <scope>NUCLEOTIDE SEQUENCE [LARGE SCALE GENOMIC DNA]</scope>
    <source>
        <strain evidence="6">HYN0004</strain>
    </source>
</reference>
<dbReference type="SUPFAM" id="SSF54909">
    <property type="entry name" value="Dimeric alpha+beta barrel"/>
    <property type="match status" value="1"/>
</dbReference>
<evidence type="ECO:0000256" key="2">
    <source>
        <dbReference type="ARBA" id="ARBA00023125"/>
    </source>
</evidence>
<dbReference type="PROSITE" id="PS50956">
    <property type="entry name" value="HTH_ASNC_2"/>
    <property type="match status" value="1"/>
</dbReference>
<dbReference type="SMART" id="SM00344">
    <property type="entry name" value="HTH_ASNC"/>
    <property type="match status" value="1"/>
</dbReference>
<dbReference type="InterPro" id="IPR011008">
    <property type="entry name" value="Dimeric_a/b-barrel"/>
</dbReference>
<organism evidence="5 6">
    <name type="scientific">Phenylobacterium parvum</name>
    <dbReference type="NCBI Taxonomy" id="2201350"/>
    <lineage>
        <taxon>Bacteria</taxon>
        <taxon>Pseudomonadati</taxon>
        <taxon>Pseudomonadota</taxon>
        <taxon>Alphaproteobacteria</taxon>
        <taxon>Caulobacterales</taxon>
        <taxon>Caulobacteraceae</taxon>
        <taxon>Phenylobacterium</taxon>
    </lineage>
</organism>
<dbReference type="InterPro" id="IPR019887">
    <property type="entry name" value="Tscrpt_reg_AsnC/Lrp_C"/>
</dbReference>
<evidence type="ECO:0000259" key="4">
    <source>
        <dbReference type="PROSITE" id="PS50956"/>
    </source>
</evidence>
<keyword evidence="2" id="KW-0238">DNA-binding</keyword>
<dbReference type="InterPro" id="IPR036390">
    <property type="entry name" value="WH_DNA-bd_sf"/>
</dbReference>
<dbReference type="PANTHER" id="PTHR30154:SF53">
    <property type="entry name" value="HTH-TYPE TRANSCRIPTIONAL REGULATOR LRPC"/>
    <property type="match status" value="1"/>
</dbReference>
<dbReference type="InterPro" id="IPR019888">
    <property type="entry name" value="Tscrpt_reg_AsnC-like"/>
</dbReference>
<dbReference type="RefSeq" id="WP_110449896.1">
    <property type="nucleotide sequence ID" value="NZ_CP029479.1"/>
</dbReference>
<proteinExistence type="predicted"/>
<dbReference type="PRINTS" id="PR00033">
    <property type="entry name" value="HTHASNC"/>
</dbReference>
<dbReference type="InterPro" id="IPR036388">
    <property type="entry name" value="WH-like_DNA-bd_sf"/>
</dbReference>
<evidence type="ECO:0000313" key="5">
    <source>
        <dbReference type="EMBL" id="AWM77329.1"/>
    </source>
</evidence>
<name>A0A2Z3HWX9_9CAUL</name>
<dbReference type="GO" id="GO:0043565">
    <property type="term" value="F:sequence-specific DNA binding"/>
    <property type="evidence" value="ECO:0007669"/>
    <property type="project" value="InterPro"/>
</dbReference>
<dbReference type="OrthoDB" id="9809462at2"/>
<dbReference type="PANTHER" id="PTHR30154">
    <property type="entry name" value="LEUCINE-RESPONSIVE REGULATORY PROTEIN"/>
    <property type="match status" value="1"/>
</dbReference>
<dbReference type="GO" id="GO:0005829">
    <property type="term" value="C:cytosol"/>
    <property type="evidence" value="ECO:0007669"/>
    <property type="project" value="TreeGrafter"/>
</dbReference>
<dbReference type="EMBL" id="CP029479">
    <property type="protein sequence ID" value="AWM77329.1"/>
    <property type="molecule type" value="Genomic_DNA"/>
</dbReference>
<keyword evidence="1" id="KW-0805">Transcription regulation</keyword>
<dbReference type="Gene3D" id="1.10.10.10">
    <property type="entry name" value="Winged helix-like DNA-binding domain superfamily/Winged helix DNA-binding domain"/>
    <property type="match status" value="1"/>
</dbReference>
<dbReference type="Gene3D" id="3.30.70.920">
    <property type="match status" value="1"/>
</dbReference>
<keyword evidence="6" id="KW-1185">Reference proteome</keyword>
<evidence type="ECO:0000256" key="3">
    <source>
        <dbReference type="ARBA" id="ARBA00023163"/>
    </source>
</evidence>
<evidence type="ECO:0000256" key="1">
    <source>
        <dbReference type="ARBA" id="ARBA00023015"/>
    </source>
</evidence>
<evidence type="ECO:0000313" key="6">
    <source>
        <dbReference type="Proteomes" id="UP000247763"/>
    </source>
</evidence>
<dbReference type="AlphaFoldDB" id="A0A2Z3HWX9"/>
<dbReference type="Proteomes" id="UP000247763">
    <property type="component" value="Chromosome"/>
</dbReference>
<protein>
    <submittedName>
        <fullName evidence="5">AsnC family transcriptional regulator</fullName>
    </submittedName>
</protein>
<accession>A0A2Z3HWX9</accession>
<dbReference type="Pfam" id="PF01037">
    <property type="entry name" value="AsnC_trans_reg"/>
    <property type="match status" value="1"/>
</dbReference>
<dbReference type="Pfam" id="PF13404">
    <property type="entry name" value="HTH_AsnC-type"/>
    <property type="match status" value="1"/>
</dbReference>
<sequence length="143" mass="15601">MELDEVDQALLAALRENARASTADLARRVGRSRTTVQGRLERLERTGVIRGYSLRLADALEDGAVRAHVLIKVAPRESRAVEAAARALPQVRELHSVSGEYDMIAIASAANVSELDAAIDRIGLMPGVERTNSAIILSTRFRR</sequence>
<dbReference type="SUPFAM" id="SSF46785">
    <property type="entry name" value="Winged helix' DNA-binding domain"/>
    <property type="match status" value="1"/>
</dbReference>
<dbReference type="KEGG" id="phb:HYN04_05855"/>